<organism evidence="2 3">
    <name type="scientific">Paracoccus denitrificans</name>
    <dbReference type="NCBI Taxonomy" id="266"/>
    <lineage>
        <taxon>Bacteria</taxon>
        <taxon>Pseudomonadati</taxon>
        <taxon>Pseudomonadota</taxon>
        <taxon>Alphaproteobacteria</taxon>
        <taxon>Rhodobacterales</taxon>
        <taxon>Paracoccaceae</taxon>
        <taxon>Paracoccus</taxon>
    </lineage>
</organism>
<evidence type="ECO:0000313" key="3">
    <source>
        <dbReference type="Proteomes" id="UP000315344"/>
    </source>
</evidence>
<dbReference type="AlphaFoldDB" id="A0A533I692"/>
<feature type="region of interest" description="Disordered" evidence="1">
    <location>
        <begin position="367"/>
        <end position="389"/>
    </location>
</feature>
<accession>A0A533I692</accession>
<dbReference type="Proteomes" id="UP000315344">
    <property type="component" value="Unassembled WGS sequence"/>
</dbReference>
<proteinExistence type="predicted"/>
<comment type="caution">
    <text evidence="2">The sequence shown here is derived from an EMBL/GenBank/DDBJ whole genome shotgun (WGS) entry which is preliminary data.</text>
</comment>
<gene>
    <name evidence="2" type="ORF">DI616_15990</name>
</gene>
<name>A0A533I692_PARDE</name>
<reference evidence="2 3" key="1">
    <citation type="journal article" date="2017" name="Nat. Commun.">
        <title>In situ click chemistry generation of cyclooxygenase-2 inhibitors.</title>
        <authorList>
            <person name="Bhardwaj A."/>
            <person name="Kaur J."/>
            <person name="Wuest M."/>
            <person name="Wuest F."/>
        </authorList>
    </citation>
    <scope>NUCLEOTIDE SEQUENCE [LARGE SCALE GENOMIC DNA]</scope>
    <source>
        <strain evidence="2">S2_012_000_R3_94</strain>
    </source>
</reference>
<sequence>MRRLAAEQQQLNIQNSKIIRDKNTNDYLDQVAQVTSAADLADPAVQQQLMQMRAGFGQMIDRNATRDAIDQRVLQLQKQEVAANQFADQAQEREQRPLLEQLTEAGRTGDRARVNQILKDNSFINEAEVARGADQALDAVTNRQYAAAGQARADRAEQRAIRGEARADAQFNLSQQIQKANLADRQEARQLRRDTGLLQAAELDLKANEAALRAANPLANTSTDVLKDANALVGKVADQIEPWFADNAVARNELTNKFQGLMSDGIDMGGDIGKVKIPPALIEQYLNQAKDMSFRSTGSLLANADDWFKTYATSNPGLFRRAGEVGEQIKQLREALREVNAGKIELLRGNKLDSVGLSDKLNTIRTGIPTNSRPVPGYELLPGPEKDRR</sequence>
<dbReference type="EMBL" id="VAFL01000015">
    <property type="protein sequence ID" value="TKW65228.1"/>
    <property type="molecule type" value="Genomic_DNA"/>
</dbReference>
<evidence type="ECO:0000256" key="1">
    <source>
        <dbReference type="SAM" id="MobiDB-lite"/>
    </source>
</evidence>
<protein>
    <submittedName>
        <fullName evidence="2">Uncharacterized protein</fullName>
    </submittedName>
</protein>
<evidence type="ECO:0000313" key="2">
    <source>
        <dbReference type="EMBL" id="TKW65228.1"/>
    </source>
</evidence>